<feature type="domain" description="Amidase" evidence="1">
    <location>
        <begin position="43"/>
        <end position="487"/>
    </location>
</feature>
<dbReference type="InterPro" id="IPR036928">
    <property type="entry name" value="AS_sf"/>
</dbReference>
<dbReference type="RefSeq" id="WP_085249862.1">
    <property type="nucleotide sequence ID" value="NZ_CAJMWJ010000001.1"/>
</dbReference>
<reference evidence="2 3" key="1">
    <citation type="submission" date="2016-01" db="EMBL/GenBank/DDBJ databases">
        <title>The new phylogeny of the genus Mycobacterium.</title>
        <authorList>
            <person name="Tarcisio F."/>
            <person name="Conor M."/>
            <person name="Antonella G."/>
            <person name="Elisabetta G."/>
            <person name="Giulia F.S."/>
            <person name="Sara T."/>
            <person name="Anna F."/>
            <person name="Clotilde B."/>
            <person name="Roberto B."/>
            <person name="Veronica D.S."/>
            <person name="Fabio R."/>
            <person name="Monica P."/>
            <person name="Olivier J."/>
            <person name="Enrico T."/>
            <person name="Nicola S."/>
        </authorList>
    </citation>
    <scope>NUCLEOTIDE SEQUENCE [LARGE SCALE GENOMIC DNA]</scope>
    <source>
        <strain evidence="2 3">DSM 45176</strain>
    </source>
</reference>
<dbReference type="OrthoDB" id="182039at2"/>
<dbReference type="PANTHER" id="PTHR11895">
    <property type="entry name" value="TRANSAMIDASE"/>
    <property type="match status" value="1"/>
</dbReference>
<dbReference type="Proteomes" id="UP000193087">
    <property type="component" value="Unassembled WGS sequence"/>
</dbReference>
<dbReference type="InterPro" id="IPR020556">
    <property type="entry name" value="Amidase_CS"/>
</dbReference>
<name>A0A1X2D5A7_9MYCO</name>
<dbReference type="AlphaFoldDB" id="A0A1X2D5A7"/>
<dbReference type="Gene3D" id="3.90.1300.10">
    <property type="entry name" value="Amidase signature (AS) domain"/>
    <property type="match status" value="1"/>
</dbReference>
<accession>A0A1X2D5A7</accession>
<sequence length="514" mass="53297">MAVSRPSAADIDAAARHYGFHFDPDTQHGFRAFVTRTLGSYDLVDELYNQIARPQTPERAYQFPSPSDNPLGAWYVTAEIASGADGPLAGRAAAIKDNVAVAGIPMMTGSRAVEGFIPSRDATVVERLLAAGATITGKAVCEDLCCSSSSFTAASGPVRNPWDSTRETGGSSSGSAALVASGAVELAIGGDQAGSIRIPASLCGIVGLKPTHGLVPYTGAIPLERTIDHLGPMTRTVADAALLLTVLAGPDGLDPRQPNGIATVDYRAALTGDVAGLRVGIVAEGFGHRHSMPEVDELVRSAAQRLAEIGCAVGEVSIPWHCHAFHVATVIIIDGGTYQMLDGNGCGLGADGLYDPELMAHFATQRLANADQLSVVVKAMALSGHYGLRALGGVTYAKARNLVPFVRAAYDDALDQYDVLVMPTSPVTAQPLPANVTELGPVMGKVVNTAPLNITGHPAISVPVGLVDGLPAGMMIVGKRFDDATVLKIANAFESLCGGFPMAPRLGCRGADRL</sequence>
<dbReference type="PANTHER" id="PTHR11895:SF170">
    <property type="entry name" value="AMIDASE"/>
    <property type="match status" value="1"/>
</dbReference>
<dbReference type="GeneID" id="93493215"/>
<evidence type="ECO:0000313" key="2">
    <source>
        <dbReference type="EMBL" id="ORW83114.1"/>
    </source>
</evidence>
<protein>
    <submittedName>
        <fullName evidence="2">Amidase</fullName>
    </submittedName>
</protein>
<keyword evidence="3" id="KW-1185">Reference proteome</keyword>
<dbReference type="EMBL" id="LQPQ01000044">
    <property type="protein sequence ID" value="ORW83114.1"/>
    <property type="molecule type" value="Genomic_DNA"/>
</dbReference>
<dbReference type="STRING" id="486698.AWC22_15265"/>
<comment type="caution">
    <text evidence="2">The sequence shown here is derived from an EMBL/GenBank/DDBJ whole genome shotgun (WGS) entry which is preliminary data.</text>
</comment>
<evidence type="ECO:0000259" key="1">
    <source>
        <dbReference type="Pfam" id="PF01425"/>
    </source>
</evidence>
<dbReference type="SUPFAM" id="SSF75304">
    <property type="entry name" value="Amidase signature (AS) enzymes"/>
    <property type="match status" value="1"/>
</dbReference>
<dbReference type="Pfam" id="PF01425">
    <property type="entry name" value="Amidase"/>
    <property type="match status" value="1"/>
</dbReference>
<dbReference type="PROSITE" id="PS00571">
    <property type="entry name" value="AMIDASES"/>
    <property type="match status" value="1"/>
</dbReference>
<proteinExistence type="predicted"/>
<gene>
    <name evidence="2" type="ORF">AWC22_15265</name>
</gene>
<evidence type="ECO:0000313" key="3">
    <source>
        <dbReference type="Proteomes" id="UP000193087"/>
    </source>
</evidence>
<dbReference type="GO" id="GO:0003824">
    <property type="term" value="F:catalytic activity"/>
    <property type="evidence" value="ECO:0007669"/>
    <property type="project" value="InterPro"/>
</dbReference>
<dbReference type="Gene3D" id="1.10.20.60">
    <property type="entry name" value="Glu-tRNAGln amidotransferase C subunit, N-terminal domain"/>
    <property type="match status" value="1"/>
</dbReference>
<dbReference type="InterPro" id="IPR023631">
    <property type="entry name" value="Amidase_dom"/>
</dbReference>
<dbReference type="InterPro" id="IPR000120">
    <property type="entry name" value="Amidase"/>
</dbReference>
<organism evidence="2 3">
    <name type="scientific">Mycobacterium riyadhense</name>
    <dbReference type="NCBI Taxonomy" id="486698"/>
    <lineage>
        <taxon>Bacteria</taxon>
        <taxon>Bacillati</taxon>
        <taxon>Actinomycetota</taxon>
        <taxon>Actinomycetes</taxon>
        <taxon>Mycobacteriales</taxon>
        <taxon>Mycobacteriaceae</taxon>
        <taxon>Mycobacterium</taxon>
    </lineage>
</organism>
<dbReference type="NCBIfam" id="NF005565">
    <property type="entry name" value="PRK07235.1"/>
    <property type="match status" value="1"/>
</dbReference>